<evidence type="ECO:0000256" key="3">
    <source>
        <dbReference type="SAM" id="Coils"/>
    </source>
</evidence>
<accession>A0A9P0NV33</accession>
<dbReference type="NCBIfam" id="TIGR00104">
    <property type="entry name" value="tRNA_TsaA"/>
    <property type="match status" value="1"/>
</dbReference>
<comment type="caution">
    <text evidence="6">The sequence shown here is derived from an EMBL/GenBank/DDBJ whole genome shotgun (WGS) entry which is preliminary data.</text>
</comment>
<evidence type="ECO:0000256" key="1">
    <source>
        <dbReference type="ARBA" id="ARBA00022691"/>
    </source>
</evidence>
<dbReference type="Proteomes" id="UP001152888">
    <property type="component" value="Unassembled WGS sequence"/>
</dbReference>
<keyword evidence="7" id="KW-1185">Reference proteome</keyword>
<protein>
    <recommendedName>
        <fullName evidence="5">TsaA-like domain-containing protein</fullName>
    </recommendedName>
</protein>
<dbReference type="InterPro" id="IPR023370">
    <property type="entry name" value="TrmO-like_N"/>
</dbReference>
<dbReference type="PANTHER" id="PTHR12818">
    <property type="entry name" value="TRNA (ADENINE(37)-N6)-METHYLTRANSFERASE"/>
    <property type="match status" value="1"/>
</dbReference>
<dbReference type="Gene3D" id="2.40.30.70">
    <property type="entry name" value="YaeB-like"/>
    <property type="match status" value="1"/>
</dbReference>
<dbReference type="InterPro" id="IPR036414">
    <property type="entry name" value="YaeB_N_sf"/>
</dbReference>
<feature type="coiled-coil region" evidence="3">
    <location>
        <begin position="12"/>
        <end position="39"/>
    </location>
</feature>
<gene>
    <name evidence="6" type="ORF">ACAOBT_LOCUS3545</name>
</gene>
<evidence type="ECO:0000313" key="6">
    <source>
        <dbReference type="EMBL" id="CAH1960104.1"/>
    </source>
</evidence>
<feature type="region of interest" description="Disordered" evidence="4">
    <location>
        <begin position="248"/>
        <end position="321"/>
    </location>
</feature>
<feature type="domain" description="TsaA-like" evidence="5">
    <location>
        <begin position="79"/>
        <end position="217"/>
    </location>
</feature>
<dbReference type="PROSITE" id="PS51668">
    <property type="entry name" value="TSAA_2"/>
    <property type="match status" value="1"/>
</dbReference>
<feature type="compositionally biased region" description="Basic and acidic residues" evidence="4">
    <location>
        <begin position="278"/>
        <end position="299"/>
    </location>
</feature>
<evidence type="ECO:0000256" key="4">
    <source>
        <dbReference type="SAM" id="MobiDB-lite"/>
    </source>
</evidence>
<organism evidence="6 7">
    <name type="scientific">Acanthoscelides obtectus</name>
    <name type="common">Bean weevil</name>
    <name type="synonym">Bruchus obtectus</name>
    <dbReference type="NCBI Taxonomy" id="200917"/>
    <lineage>
        <taxon>Eukaryota</taxon>
        <taxon>Metazoa</taxon>
        <taxon>Ecdysozoa</taxon>
        <taxon>Arthropoda</taxon>
        <taxon>Hexapoda</taxon>
        <taxon>Insecta</taxon>
        <taxon>Pterygota</taxon>
        <taxon>Neoptera</taxon>
        <taxon>Endopterygota</taxon>
        <taxon>Coleoptera</taxon>
        <taxon>Polyphaga</taxon>
        <taxon>Cucujiformia</taxon>
        <taxon>Chrysomeloidea</taxon>
        <taxon>Chrysomelidae</taxon>
        <taxon>Bruchinae</taxon>
        <taxon>Bruchini</taxon>
        <taxon>Acanthoscelides</taxon>
    </lineage>
</organism>
<name>A0A9P0NV33_ACAOB</name>
<feature type="compositionally biased region" description="Basic and acidic residues" evidence="4">
    <location>
        <begin position="256"/>
        <end position="268"/>
    </location>
</feature>
<keyword evidence="1" id="KW-0949">S-adenosyl-L-methionine</keyword>
<comment type="similarity">
    <text evidence="2">Belongs to the tRNA methyltransferase O family.</text>
</comment>
<dbReference type="InterPro" id="IPR040372">
    <property type="entry name" value="YaeB-like"/>
</dbReference>
<evidence type="ECO:0000256" key="2">
    <source>
        <dbReference type="ARBA" id="ARBA00033753"/>
    </source>
</evidence>
<dbReference type="EMBL" id="CAKOFQ010006686">
    <property type="protein sequence ID" value="CAH1960104.1"/>
    <property type="molecule type" value="Genomic_DNA"/>
</dbReference>
<dbReference type="Gene3D" id="3.30.2310.10">
    <property type="entry name" value="YaeB-like"/>
    <property type="match status" value="1"/>
</dbReference>
<evidence type="ECO:0000259" key="5">
    <source>
        <dbReference type="PROSITE" id="PS51668"/>
    </source>
</evidence>
<dbReference type="OrthoDB" id="4882at2759"/>
<dbReference type="CDD" id="cd09281">
    <property type="entry name" value="UPF0066"/>
    <property type="match status" value="1"/>
</dbReference>
<dbReference type="Pfam" id="PF01980">
    <property type="entry name" value="TrmO_N"/>
    <property type="match status" value="1"/>
</dbReference>
<dbReference type="InterPro" id="IPR036413">
    <property type="entry name" value="YaeB-like_sf"/>
</dbReference>
<reference evidence="6" key="1">
    <citation type="submission" date="2022-03" db="EMBL/GenBank/DDBJ databases">
        <authorList>
            <person name="Sayadi A."/>
        </authorList>
    </citation>
    <scope>NUCLEOTIDE SEQUENCE</scope>
</reference>
<proteinExistence type="inferred from homology"/>
<evidence type="ECO:0000313" key="7">
    <source>
        <dbReference type="Proteomes" id="UP001152888"/>
    </source>
</evidence>
<keyword evidence="3" id="KW-0175">Coiled coil</keyword>
<sequence>MSSANTTRSLDVAFLQNQLTLARREINNLRQQMIALNHVYKKEHDIINKKLEEWQCRNCRISQDLPASTSRQEHADFKANYIGVITTSFPEKRGTPRQPGICADMIAKLTLSKDAFTNPAHTLEGLQEFSHMWILFHFHKNESTHVKAKVAPPRLNGTRTGVFATRSPHRPCPIGLSLVKIDRILDDTIYFSGVDMIDNTPVLDIKPYIPQYDNPGIVNLNIPNVDLNESVTEIADAARDLSLASTSVDDGFENGRIMDGEENVRREQVLGSSVTERSASRLEENYARSHSRMGEREAPDGEEEEPPEAAQALPVNSGAPQGHVRVPSWIDNPPASRLTVLFKDRALMQLGQLGSEGEEKKTTITNILQEDPRSVYLRERWSSHCYIFRIAELYVSCKFNDSTQTVMVYQVFQNEVPPDTDD</sequence>
<dbReference type="PANTHER" id="PTHR12818:SF0">
    <property type="entry name" value="TRNA (ADENINE(37)-N6)-METHYLTRANSFERASE"/>
    <property type="match status" value="1"/>
</dbReference>
<dbReference type="SUPFAM" id="SSF118196">
    <property type="entry name" value="YaeB-like"/>
    <property type="match status" value="1"/>
</dbReference>
<dbReference type="AlphaFoldDB" id="A0A9P0NV33"/>